<sequence>MWKKIITGVLVICVIVAIWQRELLSYGWMQAKGQLKILWNTQPVEKVLANPAYPDSLKRKIELIQEIKRFAIDSIGLNPSGSYTTYYEQHGQPILWVITASEPYRLVAHQWSFPFLGTFSYKGFFEKPRAEKEEAELKKEGLDTRIGEVSAWSTLGFFNDPILSSMLERPVGRLAELIIHELTHGTLFIKNSLEYNENLADFVGEYGALRFMAQKYGKESTTYKAYLAERTYDERYDEHILRGTQTLDSLYRTFGSQTPVAEKQRLKTAMIEQIVETVDTLTDGQPKLLQPLTKKRKKHRLKLPNNAYFVGYLTYRKQQNRFRAEFEERFNGDFKRYFSYLKETYPSL</sequence>
<evidence type="ECO:0000313" key="1">
    <source>
        <dbReference type="EMBL" id="GAA4415072.1"/>
    </source>
</evidence>
<dbReference type="Proteomes" id="UP001500936">
    <property type="component" value="Unassembled WGS sequence"/>
</dbReference>
<dbReference type="InterPro" id="IPR014553">
    <property type="entry name" value="Aminopept"/>
</dbReference>
<organism evidence="1 2">
    <name type="scientific">Nibrella viscosa</name>
    <dbReference type="NCBI Taxonomy" id="1084524"/>
    <lineage>
        <taxon>Bacteria</taxon>
        <taxon>Pseudomonadati</taxon>
        <taxon>Bacteroidota</taxon>
        <taxon>Cytophagia</taxon>
        <taxon>Cytophagales</taxon>
        <taxon>Spirosomataceae</taxon>
        <taxon>Nibrella</taxon>
    </lineage>
</organism>
<reference evidence="2" key="1">
    <citation type="journal article" date="2019" name="Int. J. Syst. Evol. Microbiol.">
        <title>The Global Catalogue of Microorganisms (GCM) 10K type strain sequencing project: providing services to taxonomists for standard genome sequencing and annotation.</title>
        <authorList>
            <consortium name="The Broad Institute Genomics Platform"/>
            <consortium name="The Broad Institute Genome Sequencing Center for Infectious Disease"/>
            <person name="Wu L."/>
            <person name="Ma J."/>
        </authorList>
    </citation>
    <scope>NUCLEOTIDE SEQUENCE [LARGE SCALE GENOMIC DNA]</scope>
    <source>
        <strain evidence="2">JCM 17925</strain>
    </source>
</reference>
<dbReference type="Pfam" id="PF10023">
    <property type="entry name" value="Aminopep"/>
    <property type="match status" value="1"/>
</dbReference>
<evidence type="ECO:0000313" key="2">
    <source>
        <dbReference type="Proteomes" id="UP001500936"/>
    </source>
</evidence>
<proteinExistence type="predicted"/>
<comment type="caution">
    <text evidence="1">The sequence shown here is derived from an EMBL/GenBank/DDBJ whole genome shotgun (WGS) entry which is preliminary data.</text>
</comment>
<protein>
    <recommendedName>
        <fullName evidence="3">Aminopeptidase</fullName>
    </recommendedName>
</protein>
<evidence type="ECO:0008006" key="3">
    <source>
        <dbReference type="Google" id="ProtNLM"/>
    </source>
</evidence>
<keyword evidence="2" id="KW-1185">Reference proteome</keyword>
<dbReference type="EMBL" id="BAABHB010000012">
    <property type="protein sequence ID" value="GAA4415072.1"/>
    <property type="molecule type" value="Genomic_DNA"/>
</dbReference>
<gene>
    <name evidence="1" type="ORF">GCM10023187_45240</name>
</gene>
<name>A0ABP8KTQ9_9BACT</name>
<accession>A0ABP8KTQ9</accession>
<dbReference type="RefSeq" id="WP_345270309.1">
    <property type="nucleotide sequence ID" value="NZ_BAABHB010000012.1"/>
</dbReference>